<keyword evidence="4" id="KW-1185">Reference proteome</keyword>
<proteinExistence type="predicted"/>
<evidence type="ECO:0008006" key="5">
    <source>
        <dbReference type="Google" id="ProtNLM"/>
    </source>
</evidence>
<keyword evidence="2" id="KW-0732">Signal</keyword>
<evidence type="ECO:0000313" key="3">
    <source>
        <dbReference type="EMBL" id="KAK3941194.1"/>
    </source>
</evidence>
<feature type="compositionally biased region" description="Low complexity" evidence="1">
    <location>
        <begin position="43"/>
        <end position="53"/>
    </location>
</feature>
<accession>A0AAN6S5H2</accession>
<evidence type="ECO:0000256" key="1">
    <source>
        <dbReference type="SAM" id="MobiDB-lite"/>
    </source>
</evidence>
<dbReference type="AlphaFoldDB" id="A0AAN6S5H2"/>
<gene>
    <name evidence="3" type="ORF">QBC46DRAFT_383495</name>
</gene>
<feature type="chain" id="PRO_5042861005" description="Secreted protein" evidence="2">
    <location>
        <begin position="20"/>
        <end position="75"/>
    </location>
</feature>
<name>A0AAN6S5H2_9PEZI</name>
<comment type="caution">
    <text evidence="3">The sequence shown here is derived from an EMBL/GenBank/DDBJ whole genome shotgun (WGS) entry which is preliminary data.</text>
</comment>
<organism evidence="3 4">
    <name type="scientific">Diplogelasinospora grovesii</name>
    <dbReference type="NCBI Taxonomy" id="303347"/>
    <lineage>
        <taxon>Eukaryota</taxon>
        <taxon>Fungi</taxon>
        <taxon>Dikarya</taxon>
        <taxon>Ascomycota</taxon>
        <taxon>Pezizomycotina</taxon>
        <taxon>Sordariomycetes</taxon>
        <taxon>Sordariomycetidae</taxon>
        <taxon>Sordariales</taxon>
        <taxon>Diplogelasinosporaceae</taxon>
        <taxon>Diplogelasinospora</taxon>
    </lineage>
</organism>
<dbReference type="EMBL" id="MU853786">
    <property type="protein sequence ID" value="KAK3941194.1"/>
    <property type="molecule type" value="Genomic_DNA"/>
</dbReference>
<evidence type="ECO:0000256" key="2">
    <source>
        <dbReference type="SAM" id="SignalP"/>
    </source>
</evidence>
<feature type="region of interest" description="Disordered" evidence="1">
    <location>
        <begin position="39"/>
        <end position="75"/>
    </location>
</feature>
<protein>
    <recommendedName>
        <fullName evidence="5">Secreted protein</fullName>
    </recommendedName>
</protein>
<reference evidence="4" key="1">
    <citation type="journal article" date="2023" name="Mol. Phylogenet. Evol.">
        <title>Genome-scale phylogeny and comparative genomics of the fungal order Sordariales.</title>
        <authorList>
            <person name="Hensen N."/>
            <person name="Bonometti L."/>
            <person name="Westerberg I."/>
            <person name="Brannstrom I.O."/>
            <person name="Guillou S."/>
            <person name="Cros-Aarteil S."/>
            <person name="Calhoun S."/>
            <person name="Haridas S."/>
            <person name="Kuo A."/>
            <person name="Mondo S."/>
            <person name="Pangilinan J."/>
            <person name="Riley R."/>
            <person name="LaButti K."/>
            <person name="Andreopoulos B."/>
            <person name="Lipzen A."/>
            <person name="Chen C."/>
            <person name="Yan M."/>
            <person name="Daum C."/>
            <person name="Ng V."/>
            <person name="Clum A."/>
            <person name="Steindorff A."/>
            <person name="Ohm R.A."/>
            <person name="Martin F."/>
            <person name="Silar P."/>
            <person name="Natvig D.O."/>
            <person name="Lalanne C."/>
            <person name="Gautier V."/>
            <person name="Ament-Velasquez S.L."/>
            <person name="Kruys A."/>
            <person name="Hutchinson M.I."/>
            <person name="Powell A.J."/>
            <person name="Barry K."/>
            <person name="Miller A.N."/>
            <person name="Grigoriev I.V."/>
            <person name="Debuchy R."/>
            <person name="Gladieux P."/>
            <person name="Hiltunen Thoren M."/>
            <person name="Johannesson H."/>
        </authorList>
    </citation>
    <scope>NUCLEOTIDE SEQUENCE [LARGE SCALE GENOMIC DNA]</scope>
    <source>
        <strain evidence="4">CBS 340.73</strain>
    </source>
</reference>
<evidence type="ECO:0000313" key="4">
    <source>
        <dbReference type="Proteomes" id="UP001303473"/>
    </source>
</evidence>
<dbReference type="Proteomes" id="UP001303473">
    <property type="component" value="Unassembled WGS sequence"/>
</dbReference>
<sequence length="75" mass="8120">MRPWSHFIQILSSLLTVRAARIAHISSAVPRCVCNRSLRDVEPSSPGSSHGGSKTVQIDAMKATSSRLHPTAEPK</sequence>
<feature type="signal peptide" evidence="2">
    <location>
        <begin position="1"/>
        <end position="19"/>
    </location>
</feature>